<protein>
    <submittedName>
        <fullName evidence="1">Uncharacterized protein</fullName>
    </submittedName>
</protein>
<proteinExistence type="predicted"/>
<evidence type="ECO:0000313" key="1">
    <source>
        <dbReference type="EMBL" id="KAF0514986.1"/>
    </source>
</evidence>
<dbReference type="Proteomes" id="UP000439903">
    <property type="component" value="Unassembled WGS sequence"/>
</dbReference>
<organism evidence="1 2">
    <name type="scientific">Gigaspora margarita</name>
    <dbReference type="NCBI Taxonomy" id="4874"/>
    <lineage>
        <taxon>Eukaryota</taxon>
        <taxon>Fungi</taxon>
        <taxon>Fungi incertae sedis</taxon>
        <taxon>Mucoromycota</taxon>
        <taxon>Glomeromycotina</taxon>
        <taxon>Glomeromycetes</taxon>
        <taxon>Diversisporales</taxon>
        <taxon>Gigasporaceae</taxon>
        <taxon>Gigaspora</taxon>
    </lineage>
</organism>
<name>A0A8H4AN73_GIGMA</name>
<sequence length="128" mass="14609">MFSMANANPDFENCFYYNIFTKNIASVNFGPDQPIAGELITINYNVSNLPMPTTHLVYVVAAIVKDERNRDPTISNKVKVDRGLKEISTSLNLRWPSDKNQASSLVVFLLDYKFGIYDCVRFYSRTPQ</sequence>
<evidence type="ECO:0000313" key="2">
    <source>
        <dbReference type="Proteomes" id="UP000439903"/>
    </source>
</evidence>
<dbReference type="EMBL" id="WTPW01000401">
    <property type="protein sequence ID" value="KAF0514986.1"/>
    <property type="molecule type" value="Genomic_DNA"/>
</dbReference>
<accession>A0A8H4AN73</accession>
<gene>
    <name evidence="1" type="ORF">F8M41_017469</name>
</gene>
<reference evidence="1 2" key="1">
    <citation type="journal article" date="2019" name="Environ. Microbiol.">
        <title>At the nexus of three kingdoms: the genome of the mycorrhizal fungus Gigaspora margarita provides insights into plant, endobacterial and fungal interactions.</title>
        <authorList>
            <person name="Venice F."/>
            <person name="Ghignone S."/>
            <person name="Salvioli di Fossalunga A."/>
            <person name="Amselem J."/>
            <person name="Novero M."/>
            <person name="Xianan X."/>
            <person name="Sedzielewska Toro K."/>
            <person name="Morin E."/>
            <person name="Lipzen A."/>
            <person name="Grigoriev I.V."/>
            <person name="Henrissat B."/>
            <person name="Martin F.M."/>
            <person name="Bonfante P."/>
        </authorList>
    </citation>
    <scope>NUCLEOTIDE SEQUENCE [LARGE SCALE GENOMIC DNA]</scope>
    <source>
        <strain evidence="1 2">BEG34</strain>
    </source>
</reference>
<keyword evidence="2" id="KW-1185">Reference proteome</keyword>
<dbReference type="AlphaFoldDB" id="A0A8H4AN73"/>
<dbReference type="OrthoDB" id="10363064at2759"/>
<comment type="caution">
    <text evidence="1">The sequence shown here is derived from an EMBL/GenBank/DDBJ whole genome shotgun (WGS) entry which is preliminary data.</text>
</comment>